<dbReference type="HOGENOM" id="CLU_849942_0_0_1"/>
<dbReference type="InterPro" id="IPR001650">
    <property type="entry name" value="Helicase_C-like"/>
</dbReference>
<gene>
    <name evidence="6" type="ORF">CGLO_04286</name>
</gene>
<name>T0M4M1_COLGC</name>
<dbReference type="Proteomes" id="UP000015530">
    <property type="component" value="Unassembled WGS sequence"/>
</dbReference>
<feature type="region of interest" description="Disordered" evidence="4">
    <location>
        <begin position="164"/>
        <end position="270"/>
    </location>
</feature>
<dbReference type="InterPro" id="IPR027417">
    <property type="entry name" value="P-loop_NTPase"/>
</dbReference>
<evidence type="ECO:0000313" key="7">
    <source>
        <dbReference type="Proteomes" id="UP000015530"/>
    </source>
</evidence>
<feature type="compositionally biased region" description="Low complexity" evidence="4">
    <location>
        <begin position="239"/>
        <end position="270"/>
    </location>
</feature>
<feature type="domain" description="Helicase C-terminal" evidence="5">
    <location>
        <begin position="19"/>
        <end position="89"/>
    </location>
</feature>
<organism evidence="6 7">
    <name type="scientific">Colletotrichum gloeosporioides (strain Cg-14)</name>
    <name type="common">Anthracnose fungus</name>
    <name type="synonym">Glomerella cingulata</name>
    <dbReference type="NCBI Taxonomy" id="1237896"/>
    <lineage>
        <taxon>Eukaryota</taxon>
        <taxon>Fungi</taxon>
        <taxon>Dikarya</taxon>
        <taxon>Ascomycota</taxon>
        <taxon>Pezizomycotina</taxon>
        <taxon>Sordariomycetes</taxon>
        <taxon>Hypocreomycetidae</taxon>
        <taxon>Glomerellales</taxon>
        <taxon>Glomerellaceae</taxon>
        <taxon>Colletotrichum</taxon>
        <taxon>Colletotrichum gloeosporioides species complex</taxon>
    </lineage>
</organism>
<dbReference type="Pfam" id="PF00271">
    <property type="entry name" value="Helicase_C"/>
    <property type="match status" value="1"/>
</dbReference>
<feature type="region of interest" description="Disordered" evidence="4">
    <location>
        <begin position="306"/>
        <end position="327"/>
    </location>
</feature>
<dbReference type="Gene3D" id="3.40.50.300">
    <property type="entry name" value="P-loop containing nucleotide triphosphate hydrolases"/>
    <property type="match status" value="1"/>
</dbReference>
<dbReference type="SUPFAM" id="SSF52540">
    <property type="entry name" value="P-loop containing nucleoside triphosphate hydrolases"/>
    <property type="match status" value="1"/>
</dbReference>
<feature type="compositionally biased region" description="Polar residues" evidence="4">
    <location>
        <begin position="179"/>
        <end position="188"/>
    </location>
</feature>
<dbReference type="GO" id="GO:0005737">
    <property type="term" value="C:cytoplasm"/>
    <property type="evidence" value="ECO:0007669"/>
    <property type="project" value="TreeGrafter"/>
</dbReference>
<keyword evidence="6" id="KW-0347">Helicase</keyword>
<dbReference type="GO" id="GO:0000724">
    <property type="term" value="P:double-strand break repair via homologous recombination"/>
    <property type="evidence" value="ECO:0007669"/>
    <property type="project" value="TreeGrafter"/>
</dbReference>
<evidence type="ECO:0000256" key="3">
    <source>
        <dbReference type="ARBA" id="ARBA00034808"/>
    </source>
</evidence>
<dbReference type="GO" id="GO:0009378">
    <property type="term" value="F:four-way junction helicase activity"/>
    <property type="evidence" value="ECO:0007669"/>
    <property type="project" value="TreeGrafter"/>
</dbReference>
<keyword evidence="6" id="KW-0067">ATP-binding</keyword>
<dbReference type="STRING" id="1237896.T0M4M1"/>
<evidence type="ECO:0000256" key="2">
    <source>
        <dbReference type="ARBA" id="ARBA00034617"/>
    </source>
</evidence>
<comment type="similarity">
    <text evidence="1">Belongs to the helicase family. RecQ subfamily.</text>
</comment>
<dbReference type="PANTHER" id="PTHR13710:SF154">
    <property type="entry name" value="RECQ HELICASE, PUTATIVE (AFU_ORTHOLOGUE AFUA_6G14720)-RELATED"/>
    <property type="match status" value="1"/>
</dbReference>
<accession>T0M4M1</accession>
<dbReference type="EC" id="5.6.2.4" evidence="3"/>
<sequence>MASPPSRNPPGIYIAGDHDQLAIVFVRARDDAERLAAQFSGSAYHAAMATMDKRKAGIDLPNVSLVVHLDFPFDLITYYQGAGRAGRDGGPAEAVMIYNTARVPAEFRGLVDAPCTRNYLLDYFDGRIPRLPCKKTFWQVNCGACAHDHPGTVAGSLVTSPSLPHGAILSPRQTHPLFPQSTSGTRQQASPASPASPFAMMGTTASVMSSGIRVRSARPEGYSIPRPPPATHSRPAQDTPTRQRPAAPAAAHQTPTRHPPASASAAAQESPGAGLLPAFAATSISTPARGITSVAPMTPAHARLQQESGANQALVNQSPNLARLQQL</sequence>
<protein>
    <recommendedName>
        <fullName evidence="3">DNA 3'-5' helicase</fullName>
        <ecNumber evidence="3">5.6.2.4</ecNumber>
    </recommendedName>
</protein>
<dbReference type="PANTHER" id="PTHR13710">
    <property type="entry name" value="DNA HELICASE RECQ FAMILY MEMBER"/>
    <property type="match status" value="1"/>
</dbReference>
<keyword evidence="6" id="KW-0378">Hydrolase</keyword>
<evidence type="ECO:0000313" key="6">
    <source>
        <dbReference type="EMBL" id="EQB55755.1"/>
    </source>
</evidence>
<dbReference type="GO" id="GO:0005694">
    <property type="term" value="C:chromosome"/>
    <property type="evidence" value="ECO:0007669"/>
    <property type="project" value="TreeGrafter"/>
</dbReference>
<dbReference type="AlphaFoldDB" id="T0M4M1"/>
<proteinExistence type="inferred from homology"/>
<dbReference type="EMBL" id="AMYD01000872">
    <property type="protein sequence ID" value="EQB55755.1"/>
    <property type="molecule type" value="Genomic_DNA"/>
</dbReference>
<comment type="catalytic activity">
    <reaction evidence="2">
        <text>Couples ATP hydrolysis with the unwinding of duplex DNA by translocating in the 3'-5' direction.</text>
        <dbReference type="EC" id="5.6.2.4"/>
    </reaction>
</comment>
<evidence type="ECO:0000259" key="5">
    <source>
        <dbReference type="SMART" id="SM00490"/>
    </source>
</evidence>
<evidence type="ECO:0000256" key="1">
    <source>
        <dbReference type="ARBA" id="ARBA00005446"/>
    </source>
</evidence>
<comment type="caution">
    <text evidence="6">The sequence shown here is derived from an EMBL/GenBank/DDBJ whole genome shotgun (WGS) entry which is preliminary data.</text>
</comment>
<keyword evidence="6" id="KW-0547">Nucleotide-binding</keyword>
<reference evidence="7" key="1">
    <citation type="journal article" date="2013" name="Mol. Plant Microbe Interact.">
        <title>Global aspects of pacC regulation of pathogenicity genes in Colletotrichum gloeosporioides as revealed by transcriptome analysis.</title>
        <authorList>
            <person name="Alkan N."/>
            <person name="Meng X."/>
            <person name="Friedlander G."/>
            <person name="Reuveni E."/>
            <person name="Sukno S."/>
            <person name="Sherman A."/>
            <person name="Thon M."/>
            <person name="Fluhr R."/>
            <person name="Prusky D."/>
        </authorList>
    </citation>
    <scope>NUCLEOTIDE SEQUENCE [LARGE SCALE GENOMIC DNA]</scope>
    <source>
        <strain evidence="7">Cg-14</strain>
    </source>
</reference>
<dbReference type="SMART" id="SM00490">
    <property type="entry name" value="HELICc"/>
    <property type="match status" value="1"/>
</dbReference>
<dbReference type="GO" id="GO:0043138">
    <property type="term" value="F:3'-5' DNA helicase activity"/>
    <property type="evidence" value="ECO:0007669"/>
    <property type="project" value="UniProtKB-EC"/>
</dbReference>
<evidence type="ECO:0000256" key="4">
    <source>
        <dbReference type="SAM" id="MobiDB-lite"/>
    </source>
</evidence>